<gene>
    <name evidence="9" type="primary">trpF</name>
    <name evidence="11" type="ORF">FDT66_10500</name>
</gene>
<dbReference type="Pfam" id="PF00697">
    <property type="entry name" value="PRAI"/>
    <property type="match status" value="2"/>
</dbReference>
<evidence type="ECO:0000256" key="2">
    <source>
        <dbReference type="ARBA" id="ARBA00004664"/>
    </source>
</evidence>
<dbReference type="InterPro" id="IPR013785">
    <property type="entry name" value="Aldolase_TIM"/>
</dbReference>
<dbReference type="GO" id="GO:0004640">
    <property type="term" value="F:phosphoribosylanthranilate isomerase activity"/>
    <property type="evidence" value="ECO:0007669"/>
    <property type="project" value="UniProtKB-UniRule"/>
</dbReference>
<keyword evidence="12" id="KW-1185">Reference proteome</keyword>
<comment type="caution">
    <text evidence="11">The sequence shown here is derived from an EMBL/GenBank/DDBJ whole genome shotgun (WGS) entry which is preliminary data.</text>
</comment>
<keyword evidence="7 9" id="KW-0057">Aromatic amino acid biosynthesis</keyword>
<dbReference type="InterPro" id="IPR001240">
    <property type="entry name" value="PRAI_dom"/>
</dbReference>
<keyword evidence="8 9" id="KW-0413">Isomerase</keyword>
<organism evidence="11 12">
    <name type="scientific">Polaribacter aestuariivivens</name>
    <dbReference type="NCBI Taxonomy" id="2304626"/>
    <lineage>
        <taxon>Bacteria</taxon>
        <taxon>Pseudomonadati</taxon>
        <taxon>Bacteroidota</taxon>
        <taxon>Flavobacteriia</taxon>
        <taxon>Flavobacteriales</taxon>
        <taxon>Flavobacteriaceae</taxon>
    </lineage>
</organism>
<evidence type="ECO:0000259" key="10">
    <source>
        <dbReference type="Pfam" id="PF00697"/>
    </source>
</evidence>
<comment type="catalytic activity">
    <reaction evidence="1 9">
        <text>N-(5-phospho-beta-D-ribosyl)anthranilate = 1-(2-carboxyphenylamino)-1-deoxy-D-ribulose 5-phosphate</text>
        <dbReference type="Rhea" id="RHEA:21540"/>
        <dbReference type="ChEBI" id="CHEBI:18277"/>
        <dbReference type="ChEBI" id="CHEBI:58613"/>
        <dbReference type="EC" id="5.3.1.24"/>
    </reaction>
</comment>
<dbReference type="EC" id="5.3.1.24" evidence="3 9"/>
<protein>
    <recommendedName>
        <fullName evidence="4 9">N-(5'-phosphoribosyl)anthranilate isomerase</fullName>
        <shortName evidence="9">PRAI</shortName>
        <ecNumber evidence="3 9">5.3.1.24</ecNumber>
    </recommendedName>
</protein>
<dbReference type="RefSeq" id="WP_138536270.1">
    <property type="nucleotide sequence ID" value="NZ_VANR01000005.1"/>
</dbReference>
<dbReference type="OrthoDB" id="9786954at2"/>
<dbReference type="PANTHER" id="PTHR42894">
    <property type="entry name" value="N-(5'-PHOSPHORIBOSYL)ANTHRANILATE ISOMERASE"/>
    <property type="match status" value="1"/>
</dbReference>
<evidence type="ECO:0000313" key="12">
    <source>
        <dbReference type="Proteomes" id="UP000307140"/>
    </source>
</evidence>
<keyword evidence="5 9" id="KW-0028">Amino-acid biosynthesis</keyword>
<dbReference type="Proteomes" id="UP000307140">
    <property type="component" value="Unassembled WGS sequence"/>
</dbReference>
<feature type="domain" description="N-(5'phosphoribosyl) anthranilate isomerase (PRAI)" evidence="10">
    <location>
        <begin position="114"/>
        <end position="227"/>
    </location>
</feature>
<name>A0A5S3N2I3_9FLAO</name>
<dbReference type="InterPro" id="IPR044643">
    <property type="entry name" value="TrpF_fam"/>
</dbReference>
<dbReference type="Gene3D" id="3.20.20.70">
    <property type="entry name" value="Aldolase class I"/>
    <property type="match status" value="1"/>
</dbReference>
<dbReference type="SUPFAM" id="SSF51366">
    <property type="entry name" value="Ribulose-phoshate binding barrel"/>
    <property type="match status" value="1"/>
</dbReference>
<dbReference type="EMBL" id="VANR01000005">
    <property type="protein sequence ID" value="TMM29541.1"/>
    <property type="molecule type" value="Genomic_DNA"/>
</dbReference>
<evidence type="ECO:0000256" key="8">
    <source>
        <dbReference type="ARBA" id="ARBA00023235"/>
    </source>
</evidence>
<dbReference type="UniPathway" id="UPA00035">
    <property type="reaction ID" value="UER00042"/>
</dbReference>
<evidence type="ECO:0000256" key="9">
    <source>
        <dbReference type="HAMAP-Rule" id="MF_00135"/>
    </source>
</evidence>
<dbReference type="InterPro" id="IPR011060">
    <property type="entry name" value="RibuloseP-bd_barrel"/>
</dbReference>
<evidence type="ECO:0000256" key="6">
    <source>
        <dbReference type="ARBA" id="ARBA00022822"/>
    </source>
</evidence>
<feature type="domain" description="N-(5'phosphoribosyl) anthranilate isomerase (PRAI)" evidence="10">
    <location>
        <begin position="4"/>
        <end position="109"/>
    </location>
</feature>
<comment type="pathway">
    <text evidence="2 9">Amino-acid biosynthesis; L-tryptophan biosynthesis; L-tryptophan from chorismate: step 3/5.</text>
</comment>
<accession>A0A5S3N2I3</accession>
<dbReference type="GO" id="GO:0000162">
    <property type="term" value="P:L-tryptophan biosynthetic process"/>
    <property type="evidence" value="ECO:0007669"/>
    <property type="project" value="UniProtKB-UniRule"/>
</dbReference>
<dbReference type="PANTHER" id="PTHR42894:SF1">
    <property type="entry name" value="N-(5'-PHOSPHORIBOSYL)ANTHRANILATE ISOMERASE"/>
    <property type="match status" value="1"/>
</dbReference>
<reference evidence="11 12" key="1">
    <citation type="submission" date="2019-05" db="EMBL/GenBank/DDBJ databases">
        <title>Polaribacter aestuariivivens sp. nov., isolated from a tidal flat.</title>
        <authorList>
            <person name="Yoon J.-H."/>
        </authorList>
    </citation>
    <scope>NUCLEOTIDE SEQUENCE [LARGE SCALE GENOMIC DNA]</scope>
    <source>
        <strain evidence="11 12">DBTF-3</strain>
    </source>
</reference>
<sequence length="235" mass="27190">MKLKVCGMKFTENIQQVAAMQPDYLGFIFYEKSKRNFEGIIPELPKSIKKTGVFVNEYKEIVISLVEEYGLNAIQLHGDETVEYIKALKCQFERSRELKIEENKNIKKKKNQHKIPKNEVEIIKVFGIKDEFNIDVLKPYLEVVDYFLFDTKGKERGGNGTKFDWSVLEKYPFKKPFFLSGGIGLEDLDSVKKILDSDLPIYALDVNSKFESEPGIKKIEELEKFKNNVITNGVK</sequence>
<evidence type="ECO:0000256" key="1">
    <source>
        <dbReference type="ARBA" id="ARBA00001164"/>
    </source>
</evidence>
<evidence type="ECO:0000313" key="11">
    <source>
        <dbReference type="EMBL" id="TMM29541.1"/>
    </source>
</evidence>
<keyword evidence="6 9" id="KW-0822">Tryptophan biosynthesis</keyword>
<dbReference type="CDD" id="cd00405">
    <property type="entry name" value="PRAI"/>
    <property type="match status" value="1"/>
</dbReference>
<evidence type="ECO:0000256" key="3">
    <source>
        <dbReference type="ARBA" id="ARBA00012572"/>
    </source>
</evidence>
<dbReference type="HAMAP" id="MF_00135">
    <property type="entry name" value="PRAI"/>
    <property type="match status" value="1"/>
</dbReference>
<proteinExistence type="inferred from homology"/>
<comment type="similarity">
    <text evidence="9">Belongs to the TrpF family.</text>
</comment>
<evidence type="ECO:0000256" key="7">
    <source>
        <dbReference type="ARBA" id="ARBA00023141"/>
    </source>
</evidence>
<evidence type="ECO:0000256" key="4">
    <source>
        <dbReference type="ARBA" id="ARBA00022272"/>
    </source>
</evidence>
<dbReference type="AlphaFoldDB" id="A0A5S3N2I3"/>
<evidence type="ECO:0000256" key="5">
    <source>
        <dbReference type="ARBA" id="ARBA00022605"/>
    </source>
</evidence>